<protein>
    <submittedName>
        <fullName evidence="1">Uncharacterized protein</fullName>
    </submittedName>
</protein>
<evidence type="ECO:0000313" key="1">
    <source>
        <dbReference type="EMBL" id="CAB1442730.1"/>
    </source>
</evidence>
<organism evidence="1 2">
    <name type="scientific">Pleuronectes platessa</name>
    <name type="common">European plaice</name>
    <dbReference type="NCBI Taxonomy" id="8262"/>
    <lineage>
        <taxon>Eukaryota</taxon>
        <taxon>Metazoa</taxon>
        <taxon>Chordata</taxon>
        <taxon>Craniata</taxon>
        <taxon>Vertebrata</taxon>
        <taxon>Euteleostomi</taxon>
        <taxon>Actinopterygii</taxon>
        <taxon>Neopterygii</taxon>
        <taxon>Teleostei</taxon>
        <taxon>Neoteleostei</taxon>
        <taxon>Acanthomorphata</taxon>
        <taxon>Carangaria</taxon>
        <taxon>Pleuronectiformes</taxon>
        <taxon>Pleuronectoidei</taxon>
        <taxon>Pleuronectidae</taxon>
        <taxon>Pleuronectes</taxon>
    </lineage>
</organism>
<dbReference type="AlphaFoldDB" id="A0A9N7YWP8"/>
<reference evidence="1" key="1">
    <citation type="submission" date="2020-03" db="EMBL/GenBank/DDBJ databases">
        <authorList>
            <person name="Weist P."/>
        </authorList>
    </citation>
    <scope>NUCLEOTIDE SEQUENCE</scope>
</reference>
<comment type="caution">
    <text evidence="1">The sequence shown here is derived from an EMBL/GenBank/DDBJ whole genome shotgun (WGS) entry which is preliminary data.</text>
</comment>
<accession>A0A9N7YWP8</accession>
<evidence type="ECO:0000313" key="2">
    <source>
        <dbReference type="Proteomes" id="UP001153269"/>
    </source>
</evidence>
<keyword evidence="2" id="KW-1185">Reference proteome</keyword>
<name>A0A9N7YWP8_PLEPL</name>
<dbReference type="EMBL" id="CADEAL010002902">
    <property type="protein sequence ID" value="CAB1442730.1"/>
    <property type="molecule type" value="Genomic_DNA"/>
</dbReference>
<dbReference type="Proteomes" id="UP001153269">
    <property type="component" value="Unassembled WGS sequence"/>
</dbReference>
<proteinExistence type="predicted"/>
<sequence length="262" mass="28527">MTLTVNHKQCVHPLSSLIHLSFTVGSGLPLKTIYPSALEGKAANQQQIPVHGPQRPLVMTEMKHVNFYFDQKVKVTSGRLHSWDREVFWIKASIRSDARRSRRSASPLAPLGCNVVKKQADESPVDVSPHRSGLRHRVCVCYLQSEPGGAQRPGLTLAVVQLAASGGFQPARLTGGLNPPHRWALILLRRKETITLLCFGSALRSAPAERCEQKQSPPPPSDRWEAGGFLCTFPVDEVIRASGSGTVLSGCDLLLSAAQDGE</sequence>
<gene>
    <name evidence="1" type="ORF">PLEPLA_LOCUS30448</name>
</gene>